<dbReference type="InterPro" id="IPR006531">
    <property type="entry name" value="Gp5/Vgr_OB"/>
</dbReference>
<dbReference type="Gene3D" id="3.55.50.10">
    <property type="entry name" value="Baseplate protein-like domains"/>
    <property type="match status" value="1"/>
</dbReference>
<dbReference type="SUPFAM" id="SSF69279">
    <property type="entry name" value="Phage tail proteins"/>
    <property type="match status" value="2"/>
</dbReference>
<dbReference type="NCBIfam" id="TIGR01646">
    <property type="entry name" value="vgr_GE"/>
    <property type="match status" value="1"/>
</dbReference>
<feature type="domain" description="Gp5/Type VI secretion system Vgr C-terminal trimerisation" evidence="5">
    <location>
        <begin position="472"/>
        <end position="555"/>
    </location>
</feature>
<evidence type="ECO:0000256" key="2">
    <source>
        <dbReference type="ARBA" id="ARBA00005558"/>
    </source>
</evidence>
<comment type="caution">
    <text evidence="6">The sequence shown here is derived from an EMBL/GenBank/DDBJ whole genome shotgun (WGS) entry which is preliminary data.</text>
</comment>
<keyword evidence="3" id="KW-0964">Secreted</keyword>
<evidence type="ECO:0000256" key="3">
    <source>
        <dbReference type="ARBA" id="ARBA00022525"/>
    </source>
</evidence>
<dbReference type="PANTHER" id="PTHR32305">
    <property type="match status" value="1"/>
</dbReference>
<dbReference type="InterPro" id="IPR017847">
    <property type="entry name" value="T6SS_RhsGE_Vgr_subset"/>
</dbReference>
<dbReference type="Pfam" id="PF04717">
    <property type="entry name" value="Phage_base_V"/>
    <property type="match status" value="1"/>
</dbReference>
<dbReference type="NCBIfam" id="TIGR03361">
    <property type="entry name" value="VI_Rhs_Vgr"/>
    <property type="match status" value="1"/>
</dbReference>
<evidence type="ECO:0000259" key="5">
    <source>
        <dbReference type="Pfam" id="PF22178"/>
    </source>
</evidence>
<evidence type="ECO:0000259" key="4">
    <source>
        <dbReference type="Pfam" id="PF04717"/>
    </source>
</evidence>
<dbReference type="Gene3D" id="2.40.50.230">
    <property type="entry name" value="Gp5 N-terminal domain"/>
    <property type="match status" value="1"/>
</dbReference>
<dbReference type="EMBL" id="JBBWWT010000008">
    <property type="protein sequence ID" value="MEL1265702.1"/>
    <property type="molecule type" value="Genomic_DNA"/>
</dbReference>
<dbReference type="InterPro" id="IPR037026">
    <property type="entry name" value="Vgr_OB-fold_dom_sf"/>
</dbReference>
<dbReference type="Gene3D" id="4.10.220.110">
    <property type="match status" value="1"/>
</dbReference>
<dbReference type="Proteomes" id="UP001459204">
    <property type="component" value="Unassembled WGS sequence"/>
</dbReference>
<dbReference type="Pfam" id="PF05954">
    <property type="entry name" value="Phage_GPD"/>
    <property type="match status" value="1"/>
</dbReference>
<keyword evidence="7" id="KW-1185">Reference proteome</keyword>
<protein>
    <submittedName>
        <fullName evidence="6">Type VI secretion system tip protein TssI/VgrG</fullName>
    </submittedName>
</protein>
<reference evidence="6 7" key="1">
    <citation type="submission" date="2024-04" db="EMBL/GenBank/DDBJ databases">
        <title>Draft genome sequence of Pseudoxanthomonas putridarboris WD12.</title>
        <authorList>
            <person name="Oh J."/>
        </authorList>
    </citation>
    <scope>NUCLEOTIDE SEQUENCE [LARGE SCALE GENOMIC DNA]</scope>
    <source>
        <strain evidence="6 7">WD12</strain>
    </source>
</reference>
<evidence type="ECO:0000313" key="6">
    <source>
        <dbReference type="EMBL" id="MEL1265702.1"/>
    </source>
</evidence>
<evidence type="ECO:0000313" key="7">
    <source>
        <dbReference type="Proteomes" id="UP001459204"/>
    </source>
</evidence>
<dbReference type="InterPro" id="IPR006533">
    <property type="entry name" value="T6SS_Vgr_RhsGE"/>
</dbReference>
<feature type="domain" description="Gp5/Type VI secretion system Vgr protein OB-fold" evidence="4">
    <location>
        <begin position="387"/>
        <end position="455"/>
    </location>
</feature>
<dbReference type="SUPFAM" id="SSF69255">
    <property type="entry name" value="gp5 N-terminal domain-like"/>
    <property type="match status" value="1"/>
</dbReference>
<dbReference type="RefSeq" id="WP_341726876.1">
    <property type="nucleotide sequence ID" value="NZ_JBBWWT010000008.1"/>
</dbReference>
<accession>A0ABU9J376</accession>
<evidence type="ECO:0000256" key="1">
    <source>
        <dbReference type="ARBA" id="ARBA00004613"/>
    </source>
</evidence>
<proteinExistence type="inferred from homology"/>
<dbReference type="InterPro" id="IPR054030">
    <property type="entry name" value="Gp5_Vgr_C"/>
</dbReference>
<dbReference type="PANTHER" id="PTHR32305:SF15">
    <property type="entry name" value="PROTEIN RHSA-RELATED"/>
    <property type="match status" value="1"/>
</dbReference>
<sequence length="646" mass="70533">MAHAITLKSDLGDGLLFVRMQAHERLGHDFRYELRAISQDSTVDLGALLGRPMSVTVKEAQGYTRHFHGIVAEAAQAGFQVIQDLRYAVYEVTLVPKPWLLRHGKDCRIFKNQSVPEIVRTVLAEIGYTDVRLGLGGSYPPREYCVQYRESGFDFISRLMEQEGIYYYFTHSAATHTMVLADALGAHAAAPSFERIPYCPPGQKGSRMKDSITDWETARSIDSNRVQLTDYDWLRPKASLLATEEAPDAVGGSGIGDLDVFDYPGEHVTVADGQRYARVRAEALGAAQSQYRGHTDACGLAVGALFTLKDFPLAEYNQEYLVTQTEIELVEVDYVSGDAAARPPFSCRFTALPSRQPFRSLPTAPRPVIAGLQTAVVQGDTAEDIAVDKYGRVQVTFFWNAPDKPKAQTSCPVRVASSWAGKRWGAVQIPRVGQEVVVSFLEGNPDRPLIIGSVYNADNMPPYALPENKTRSGVKSRSHLGGAEDYNEIRFEDKKGSEELLLHAQKDLRHEVENDHFATVDGNETAEIKRERTHTIGGDDTLKVGRTLRIEAGSEIELVTGAARLVMKRTGEIELSGTRLTFDGQVSVDMNAGVMTNIGAGANLTIKSNAALLVNANAAAVVRSMGGLLLNATGPAVLKGLPPIIG</sequence>
<name>A0ABU9J376_9GAMM</name>
<dbReference type="InterPro" id="IPR050708">
    <property type="entry name" value="T6SS_VgrG/RHS"/>
</dbReference>
<comment type="similarity">
    <text evidence="2">Belongs to the VgrG protein family.</text>
</comment>
<comment type="subcellular location">
    <subcellularLocation>
        <location evidence="1">Secreted</location>
    </subcellularLocation>
</comment>
<dbReference type="Pfam" id="PF22178">
    <property type="entry name" value="Gp5_trimer_C"/>
    <property type="match status" value="1"/>
</dbReference>
<dbReference type="SUPFAM" id="SSF69349">
    <property type="entry name" value="Phage fibre proteins"/>
    <property type="match status" value="1"/>
</dbReference>
<gene>
    <name evidence="6" type="primary">tssI</name>
    <name evidence="6" type="ORF">AAD027_15210</name>
</gene>
<organism evidence="6 7">
    <name type="scientific">Pseudoxanthomonas putridarboris</name>
    <dbReference type="NCBI Taxonomy" id="752605"/>
    <lineage>
        <taxon>Bacteria</taxon>
        <taxon>Pseudomonadati</taxon>
        <taxon>Pseudomonadota</taxon>
        <taxon>Gammaproteobacteria</taxon>
        <taxon>Lysobacterales</taxon>
        <taxon>Lysobacteraceae</taxon>
        <taxon>Pseudoxanthomonas</taxon>
    </lineage>
</organism>
<dbReference type="Gene3D" id="2.30.110.50">
    <property type="match status" value="1"/>
</dbReference>